<reference evidence="1" key="1">
    <citation type="submission" date="2018-01" db="EMBL/GenBank/DDBJ databases">
        <title>An insight into the sialome of Amazonian anophelines.</title>
        <authorList>
            <person name="Ribeiro J.M."/>
            <person name="Scarpassa V."/>
            <person name="Calvo E."/>
        </authorList>
    </citation>
    <scope>NUCLEOTIDE SEQUENCE</scope>
    <source>
        <tissue evidence="1">Salivary glands</tissue>
    </source>
</reference>
<proteinExistence type="predicted"/>
<accession>A0A2M4CBK0</accession>
<protein>
    <submittedName>
        <fullName evidence="1">Putative secreted protein</fullName>
    </submittedName>
</protein>
<organism evidence="1">
    <name type="scientific">Anopheles marajoara</name>
    <dbReference type="NCBI Taxonomy" id="58244"/>
    <lineage>
        <taxon>Eukaryota</taxon>
        <taxon>Metazoa</taxon>
        <taxon>Ecdysozoa</taxon>
        <taxon>Arthropoda</taxon>
        <taxon>Hexapoda</taxon>
        <taxon>Insecta</taxon>
        <taxon>Pterygota</taxon>
        <taxon>Neoptera</taxon>
        <taxon>Endopterygota</taxon>
        <taxon>Diptera</taxon>
        <taxon>Nematocera</taxon>
        <taxon>Culicoidea</taxon>
        <taxon>Culicidae</taxon>
        <taxon>Anophelinae</taxon>
        <taxon>Anopheles</taxon>
    </lineage>
</organism>
<dbReference type="AlphaFoldDB" id="A0A2M4CBK0"/>
<dbReference type="EMBL" id="GGFJ01013488">
    <property type="protein sequence ID" value="MBW62629.1"/>
    <property type="molecule type" value="Transcribed_RNA"/>
</dbReference>
<sequence length="81" mass="8670">MALKGYRATTIFTRGDTSFAFVFGVPGAAAGPPGIFKSPPPFTCRPTPLRDAVLKEFTVGDCGWATKVGVMLPKLLELLLR</sequence>
<evidence type="ECO:0000313" key="1">
    <source>
        <dbReference type="EMBL" id="MBW62629.1"/>
    </source>
</evidence>
<name>A0A2M4CBK0_9DIPT</name>